<feature type="active site" evidence="13">
    <location>
        <position position="19"/>
    </location>
</feature>
<evidence type="ECO:0000256" key="7">
    <source>
        <dbReference type="ARBA" id="ARBA00022842"/>
    </source>
</evidence>
<dbReference type="InterPro" id="IPR013815">
    <property type="entry name" value="ATP_grasp_subdomain_1"/>
</dbReference>
<dbReference type="Proteomes" id="UP000199086">
    <property type="component" value="Unassembled WGS sequence"/>
</dbReference>
<dbReference type="RefSeq" id="WP_092609060.1">
    <property type="nucleotide sequence ID" value="NZ_FMYF01000004.1"/>
</dbReference>
<dbReference type="PROSITE" id="PS00843">
    <property type="entry name" value="DALA_DALA_LIGASE_1"/>
    <property type="match status" value="1"/>
</dbReference>
<evidence type="ECO:0000256" key="10">
    <source>
        <dbReference type="ARBA" id="ARBA00023211"/>
    </source>
</evidence>
<evidence type="ECO:0000256" key="9">
    <source>
        <dbReference type="ARBA" id="ARBA00022984"/>
    </source>
</evidence>
<evidence type="ECO:0000313" key="18">
    <source>
        <dbReference type="Proteomes" id="UP000199086"/>
    </source>
</evidence>
<dbReference type="Gene3D" id="3.30.470.20">
    <property type="entry name" value="ATP-grasp fold, B domain"/>
    <property type="match status" value="1"/>
</dbReference>
<dbReference type="GO" id="GO:0046872">
    <property type="term" value="F:metal ion binding"/>
    <property type="evidence" value="ECO:0007669"/>
    <property type="project" value="UniProtKB-KW"/>
</dbReference>
<comment type="catalytic activity">
    <reaction evidence="12">
        <text>2 D-alanine + ATP = D-alanyl-D-alanine + ADP + phosphate + H(+)</text>
        <dbReference type="Rhea" id="RHEA:11224"/>
        <dbReference type="ChEBI" id="CHEBI:15378"/>
        <dbReference type="ChEBI" id="CHEBI:30616"/>
        <dbReference type="ChEBI" id="CHEBI:43474"/>
        <dbReference type="ChEBI" id="CHEBI:57416"/>
        <dbReference type="ChEBI" id="CHEBI:57822"/>
        <dbReference type="ChEBI" id="CHEBI:456216"/>
        <dbReference type="EC" id="6.3.2.4"/>
    </reaction>
</comment>
<keyword evidence="6 15" id="KW-0067">ATP-binding</keyword>
<dbReference type="GO" id="GO:0071555">
    <property type="term" value="P:cell wall organization"/>
    <property type="evidence" value="ECO:0007669"/>
    <property type="project" value="UniProtKB-KW"/>
</dbReference>
<dbReference type="SUPFAM" id="SSF56059">
    <property type="entry name" value="Glutathione synthetase ATP-binding domain-like"/>
    <property type="match status" value="1"/>
</dbReference>
<dbReference type="InterPro" id="IPR000291">
    <property type="entry name" value="D-Ala_lig_Van_CS"/>
</dbReference>
<dbReference type="NCBIfam" id="NF002378">
    <property type="entry name" value="PRK01372.1"/>
    <property type="match status" value="1"/>
</dbReference>
<comment type="cofactor">
    <cofactor evidence="1">
        <name>Mn(2+)</name>
        <dbReference type="ChEBI" id="CHEBI:29035"/>
    </cofactor>
</comment>
<comment type="function">
    <text evidence="12">Cell wall formation.</text>
</comment>
<feature type="binding site" evidence="14">
    <location>
        <position position="329"/>
    </location>
    <ligand>
        <name>Mg(2+)</name>
        <dbReference type="ChEBI" id="CHEBI:18420"/>
        <label>2</label>
    </ligand>
</feature>
<evidence type="ECO:0000256" key="13">
    <source>
        <dbReference type="PIRSR" id="PIRSR039102-1"/>
    </source>
</evidence>
<keyword evidence="4 14" id="KW-0479">Metal-binding</keyword>
<dbReference type="Pfam" id="PF07478">
    <property type="entry name" value="Dala_Dala_lig_C"/>
    <property type="match status" value="1"/>
</dbReference>
<dbReference type="GO" id="GO:0005829">
    <property type="term" value="C:cytosol"/>
    <property type="evidence" value="ECO:0007669"/>
    <property type="project" value="TreeGrafter"/>
</dbReference>
<feature type="binding site" evidence="14">
    <location>
        <position position="329"/>
    </location>
    <ligand>
        <name>Mg(2+)</name>
        <dbReference type="ChEBI" id="CHEBI:18420"/>
        <label>1</label>
    </ligand>
</feature>
<dbReference type="PANTHER" id="PTHR23132:SF25">
    <property type="entry name" value="D-ALANINE--D-ALANINE LIGASE A"/>
    <property type="match status" value="1"/>
</dbReference>
<keyword evidence="8 12" id="KW-0133">Cell shape</keyword>
<evidence type="ECO:0000256" key="5">
    <source>
        <dbReference type="ARBA" id="ARBA00022741"/>
    </source>
</evidence>
<evidence type="ECO:0000256" key="14">
    <source>
        <dbReference type="PIRSR" id="PIRSR039102-3"/>
    </source>
</evidence>
<dbReference type="UniPathway" id="UPA00219"/>
<organism evidence="17 18">
    <name type="scientific">Raineyella antarctica</name>
    <dbReference type="NCBI Taxonomy" id="1577474"/>
    <lineage>
        <taxon>Bacteria</taxon>
        <taxon>Bacillati</taxon>
        <taxon>Actinomycetota</taxon>
        <taxon>Actinomycetes</taxon>
        <taxon>Propionibacteriales</taxon>
        <taxon>Propionibacteriaceae</taxon>
        <taxon>Raineyella</taxon>
    </lineage>
</organism>
<accession>A0A1G6GQY0</accession>
<name>A0A1G6GQY0_9ACTN</name>
<evidence type="ECO:0000256" key="8">
    <source>
        <dbReference type="ARBA" id="ARBA00022960"/>
    </source>
</evidence>
<keyword evidence="11 12" id="KW-0961">Cell wall biogenesis/degradation</keyword>
<dbReference type="InterPro" id="IPR005905">
    <property type="entry name" value="D_ala_D_ala"/>
</dbReference>
<dbReference type="NCBIfam" id="TIGR01205">
    <property type="entry name" value="D_ala_D_alaTIGR"/>
    <property type="match status" value="1"/>
</dbReference>
<comment type="cofactor">
    <cofactor evidence="14">
        <name>Mg(2+)</name>
        <dbReference type="ChEBI" id="CHEBI:18420"/>
    </cofactor>
    <cofactor evidence="14">
        <name>Mn(2+)</name>
        <dbReference type="ChEBI" id="CHEBI:29035"/>
    </cofactor>
    <text evidence="14">Binds 2 magnesium or manganese ions per subunit.</text>
</comment>
<dbReference type="Pfam" id="PF01820">
    <property type="entry name" value="Dala_Dala_lig_N"/>
    <property type="match status" value="1"/>
</dbReference>
<dbReference type="OrthoDB" id="9813261at2"/>
<dbReference type="InterPro" id="IPR011095">
    <property type="entry name" value="Dala_Dala_lig_C"/>
</dbReference>
<keyword evidence="9 12" id="KW-0573">Peptidoglycan synthesis</keyword>
<evidence type="ECO:0000313" key="17">
    <source>
        <dbReference type="EMBL" id="SDB84427.1"/>
    </source>
</evidence>
<evidence type="ECO:0000256" key="1">
    <source>
        <dbReference type="ARBA" id="ARBA00001936"/>
    </source>
</evidence>
<feature type="binding site" evidence="14">
    <location>
        <position position="331"/>
    </location>
    <ligand>
        <name>Mg(2+)</name>
        <dbReference type="ChEBI" id="CHEBI:18420"/>
        <label>2</label>
    </ligand>
</feature>
<dbReference type="PIRSF" id="PIRSF039102">
    <property type="entry name" value="Ddl/VanB"/>
    <property type="match status" value="1"/>
</dbReference>
<dbReference type="GO" id="GO:0009252">
    <property type="term" value="P:peptidoglycan biosynthetic process"/>
    <property type="evidence" value="ECO:0007669"/>
    <property type="project" value="UniProtKB-UniRule"/>
</dbReference>
<evidence type="ECO:0000256" key="3">
    <source>
        <dbReference type="ARBA" id="ARBA00022598"/>
    </source>
</evidence>
<dbReference type="HAMAP" id="MF_00047">
    <property type="entry name" value="Dala_Dala_lig"/>
    <property type="match status" value="1"/>
</dbReference>
<dbReference type="GO" id="GO:0005524">
    <property type="term" value="F:ATP binding"/>
    <property type="evidence" value="ECO:0007669"/>
    <property type="project" value="UniProtKB-UniRule"/>
</dbReference>
<dbReference type="Gene3D" id="3.30.1490.20">
    <property type="entry name" value="ATP-grasp fold, A domain"/>
    <property type="match status" value="1"/>
</dbReference>
<comment type="pathway">
    <text evidence="12">Cell wall biogenesis; peptidoglycan biosynthesis.</text>
</comment>
<dbReference type="PROSITE" id="PS50975">
    <property type="entry name" value="ATP_GRASP"/>
    <property type="match status" value="1"/>
</dbReference>
<dbReference type="STRING" id="1577474.GA0111570_104299"/>
<keyword evidence="3 12" id="KW-0436">Ligase</keyword>
<comment type="similarity">
    <text evidence="2 12">Belongs to the D-alanine--D-alanine ligase family.</text>
</comment>
<evidence type="ECO:0000256" key="2">
    <source>
        <dbReference type="ARBA" id="ARBA00010871"/>
    </source>
</evidence>
<evidence type="ECO:0000256" key="6">
    <source>
        <dbReference type="ARBA" id="ARBA00022840"/>
    </source>
</evidence>
<dbReference type="GO" id="GO:0008716">
    <property type="term" value="F:D-alanine-D-alanine ligase activity"/>
    <property type="evidence" value="ECO:0007669"/>
    <property type="project" value="UniProtKB-UniRule"/>
</dbReference>
<evidence type="ECO:0000256" key="12">
    <source>
        <dbReference type="HAMAP-Rule" id="MF_00047"/>
    </source>
</evidence>
<gene>
    <name evidence="12" type="primary">ddl</name>
    <name evidence="17" type="ORF">GA0111570_104299</name>
</gene>
<dbReference type="SUPFAM" id="SSF52440">
    <property type="entry name" value="PreATP-grasp domain"/>
    <property type="match status" value="1"/>
</dbReference>
<keyword evidence="7 14" id="KW-0460">Magnesium</keyword>
<dbReference type="FunFam" id="3.30.470.20:FF:000008">
    <property type="entry name" value="D-alanine--D-alanine ligase"/>
    <property type="match status" value="1"/>
</dbReference>
<dbReference type="GO" id="GO:0008360">
    <property type="term" value="P:regulation of cell shape"/>
    <property type="evidence" value="ECO:0007669"/>
    <property type="project" value="UniProtKB-KW"/>
</dbReference>
<keyword evidence="12" id="KW-0963">Cytoplasm</keyword>
<feature type="domain" description="ATP-grasp" evidence="16">
    <location>
        <begin position="151"/>
        <end position="362"/>
    </location>
</feature>
<dbReference type="EC" id="6.3.2.4" evidence="12"/>
<proteinExistence type="inferred from homology"/>
<keyword evidence="18" id="KW-1185">Reference proteome</keyword>
<keyword evidence="5 15" id="KW-0547">Nucleotide-binding</keyword>
<evidence type="ECO:0000256" key="11">
    <source>
        <dbReference type="ARBA" id="ARBA00023316"/>
    </source>
</evidence>
<dbReference type="PANTHER" id="PTHR23132">
    <property type="entry name" value="D-ALANINE--D-ALANINE LIGASE"/>
    <property type="match status" value="1"/>
</dbReference>
<dbReference type="NCBIfam" id="NF002528">
    <property type="entry name" value="PRK01966.1-4"/>
    <property type="match status" value="1"/>
</dbReference>
<evidence type="ECO:0000256" key="15">
    <source>
        <dbReference type="PROSITE-ProRule" id="PRU00409"/>
    </source>
</evidence>
<evidence type="ECO:0000259" key="16">
    <source>
        <dbReference type="PROSITE" id="PS50975"/>
    </source>
</evidence>
<feature type="binding site" evidence="14">
    <location>
        <position position="316"/>
    </location>
    <ligand>
        <name>Mg(2+)</name>
        <dbReference type="ChEBI" id="CHEBI:18420"/>
        <label>1</label>
    </ligand>
</feature>
<evidence type="ECO:0000256" key="4">
    <source>
        <dbReference type="ARBA" id="ARBA00022723"/>
    </source>
</evidence>
<feature type="active site" evidence="13">
    <location>
        <position position="340"/>
    </location>
</feature>
<dbReference type="AlphaFoldDB" id="A0A1G6GQY0"/>
<feature type="active site" evidence="13">
    <location>
        <position position="199"/>
    </location>
</feature>
<dbReference type="InterPro" id="IPR016185">
    <property type="entry name" value="PreATP-grasp_dom_sf"/>
</dbReference>
<protein>
    <recommendedName>
        <fullName evidence="12">D-alanine--D-alanine ligase</fullName>
        <ecNumber evidence="12">6.3.2.4</ecNumber>
    </recommendedName>
    <alternativeName>
        <fullName evidence="12">D-Ala-D-Ala ligase</fullName>
    </alternativeName>
    <alternativeName>
        <fullName evidence="12">D-alanylalanine synthetase</fullName>
    </alternativeName>
</protein>
<reference evidence="17 18" key="1">
    <citation type="submission" date="2016-06" db="EMBL/GenBank/DDBJ databases">
        <authorList>
            <person name="Olsen C.W."/>
            <person name="Carey S."/>
            <person name="Hinshaw L."/>
            <person name="Karasin A.I."/>
        </authorList>
    </citation>
    <scope>NUCLEOTIDE SEQUENCE [LARGE SCALE GENOMIC DNA]</scope>
    <source>
        <strain evidence="17 18">LZ-22</strain>
    </source>
</reference>
<comment type="subcellular location">
    <subcellularLocation>
        <location evidence="12">Cytoplasm</location>
    </subcellularLocation>
</comment>
<dbReference type="InterPro" id="IPR011761">
    <property type="entry name" value="ATP-grasp"/>
</dbReference>
<dbReference type="InterPro" id="IPR011127">
    <property type="entry name" value="Dala_Dala_lig_N"/>
</dbReference>
<keyword evidence="10 14" id="KW-0464">Manganese</keyword>
<sequence>MAASARPKVAVVFGGDSSEHGVSCLTAAGVVSAIDTERYEVVPVGITRSGRWVQVSAEDVLAMRTVDGVLPEVPESRPDAVLVRTADGARIATLDGDGLTEAHPVDVAFSLLHGPMGEDGTIQGMFEIFGIRYVGSGVTASAVSMDKIRMKQLMALSGLPIGPWVGIQPAEWARDEAACLDAVDALNYPVYVKPARGGSSVGITKVQHRDGLRDAICEAQKWDPKVIVEEGVEQAREIECGVLQDPAGGRPQASVVAEIEMHTASGFYDFDAKYLPEEQVSLHVPADLDKAVAEQVREVSVRVFEAFDCEGLARVDCFLTRDNKVLVNELNTMPGFTRYSMFPQVWAAAGVSYPDLIAWLIELALQRPLGLR</sequence>
<dbReference type="Gene3D" id="3.40.50.20">
    <property type="match status" value="1"/>
</dbReference>
<dbReference type="EMBL" id="FMYF01000004">
    <property type="protein sequence ID" value="SDB84427.1"/>
    <property type="molecule type" value="Genomic_DNA"/>
</dbReference>